<reference evidence="8 9" key="1">
    <citation type="submission" date="2015-09" db="EMBL/GenBank/DDBJ databases">
        <title>Identification and resolution of microdiversity through metagenomic sequencing of parallel consortia.</title>
        <authorList>
            <person name="Nelson W.C."/>
            <person name="Romine M.F."/>
            <person name="Lindemann S.R."/>
        </authorList>
    </citation>
    <scope>NUCLEOTIDE SEQUENCE [LARGE SCALE GENOMIC DNA]</scope>
    <source>
        <strain evidence="8">Ana</strain>
    </source>
</reference>
<accession>A0A0P8DED1</accession>
<dbReference type="PATRIC" id="fig|1666911.3.peg.6"/>
<dbReference type="SUPFAM" id="SSF53383">
    <property type="entry name" value="PLP-dependent transferases"/>
    <property type="match status" value="1"/>
</dbReference>
<dbReference type="AlphaFoldDB" id="A0A0P8DED1"/>
<evidence type="ECO:0000313" key="8">
    <source>
        <dbReference type="EMBL" id="KPQ34587.1"/>
    </source>
</evidence>
<dbReference type="Pfam" id="PF00282">
    <property type="entry name" value="Pyridoxal_deC"/>
    <property type="match status" value="1"/>
</dbReference>
<dbReference type="GO" id="GO:0019752">
    <property type="term" value="P:carboxylic acid metabolic process"/>
    <property type="evidence" value="ECO:0007669"/>
    <property type="project" value="InterPro"/>
</dbReference>
<dbReference type="InterPro" id="IPR002129">
    <property type="entry name" value="PyrdxlP-dep_de-COase"/>
</dbReference>
<evidence type="ECO:0000256" key="6">
    <source>
        <dbReference type="PIRSR" id="PIRSR602129-50"/>
    </source>
</evidence>
<dbReference type="GO" id="GO:0030170">
    <property type="term" value="F:pyridoxal phosphate binding"/>
    <property type="evidence" value="ECO:0007669"/>
    <property type="project" value="InterPro"/>
</dbReference>
<evidence type="ECO:0000256" key="4">
    <source>
        <dbReference type="ARBA" id="ARBA00022898"/>
    </source>
</evidence>
<comment type="caution">
    <text evidence="8">The sequence shown here is derived from an EMBL/GenBank/DDBJ whole genome shotgun (WGS) entry which is preliminary data.</text>
</comment>
<dbReference type="PANTHER" id="PTHR45677">
    <property type="entry name" value="GLUTAMATE DECARBOXYLASE-RELATED"/>
    <property type="match status" value="1"/>
</dbReference>
<evidence type="ECO:0000256" key="5">
    <source>
        <dbReference type="ARBA" id="ARBA00023239"/>
    </source>
</evidence>
<sequence length="500" mass="54878">MTALPTTAFIDPTGDNHDEIKALLSQVTTLLLEEMSQAMARSPLPDPLPLSQLQQQAQIPHHSVPFAQLLEQVRSHIRHSMNAAHPGYIGHMDSIPTTLSIVGDLLVAALNNNMLSVEMSPVFSRLEPLVMQQLAAQFGWGKGAGGVMVSGGSLANLQALTVARNLHFNALEKGIVGLARQPVFFVSEVAHTSMQKAAMMMGLGSQAAIAVRTNANSQMDLDDLTAKLAQAKTANQQPFALVATAGTTVTGNIDPIAEMSAIAHAHRLWFHVDAAYGGALVFSPAHRHLLSGIHQADSITFNPQKWLYVTKTCATVLFKNFDTLKHHFRIVAPYMSDDSQWANLGELTVQGTRHPDILKLWLSLQHIGIAGYADIIRHNYALTDQFVSAVLARPFLQLASKPQMNLVCFRLAPPQLDDAQLDDAQWDDLNRQLQQFLLLATPLAKDKPLSEKQPIPVFLSLPIYKGQRWLKAVLLNPYTSAEIITQLFNQIDSFVANSFH</sequence>
<comment type="cofactor">
    <cofactor evidence="1 6 7">
        <name>pyridoxal 5'-phosphate</name>
        <dbReference type="ChEBI" id="CHEBI:597326"/>
    </cofactor>
</comment>
<dbReference type="GO" id="GO:0005737">
    <property type="term" value="C:cytoplasm"/>
    <property type="evidence" value="ECO:0007669"/>
    <property type="project" value="TreeGrafter"/>
</dbReference>
<evidence type="ECO:0000256" key="7">
    <source>
        <dbReference type="RuleBase" id="RU000382"/>
    </source>
</evidence>
<dbReference type="EC" id="4.1.1.86" evidence="8"/>
<evidence type="ECO:0000313" key="9">
    <source>
        <dbReference type="Proteomes" id="UP000050465"/>
    </source>
</evidence>
<organism evidence="8 9">
    <name type="scientific">Phormidesmis priestleyi Ana</name>
    <dbReference type="NCBI Taxonomy" id="1666911"/>
    <lineage>
        <taxon>Bacteria</taxon>
        <taxon>Bacillati</taxon>
        <taxon>Cyanobacteriota</taxon>
        <taxon>Cyanophyceae</taxon>
        <taxon>Leptolyngbyales</taxon>
        <taxon>Leptolyngbyaceae</taxon>
        <taxon>Phormidesmis</taxon>
    </lineage>
</organism>
<dbReference type="Proteomes" id="UP000050465">
    <property type="component" value="Unassembled WGS sequence"/>
</dbReference>
<dbReference type="Gene3D" id="3.40.640.10">
    <property type="entry name" value="Type I PLP-dependent aspartate aminotransferase-like (Major domain)"/>
    <property type="match status" value="1"/>
</dbReference>
<evidence type="ECO:0000256" key="1">
    <source>
        <dbReference type="ARBA" id="ARBA00001933"/>
    </source>
</evidence>
<dbReference type="InterPro" id="IPR015424">
    <property type="entry name" value="PyrdxlP-dep_Trfase"/>
</dbReference>
<evidence type="ECO:0000256" key="2">
    <source>
        <dbReference type="ARBA" id="ARBA00009533"/>
    </source>
</evidence>
<dbReference type="PANTHER" id="PTHR45677:SF8">
    <property type="entry name" value="CYSTEINE SULFINIC ACID DECARBOXYLASE"/>
    <property type="match status" value="1"/>
</dbReference>
<dbReference type="GO" id="GO:0033983">
    <property type="term" value="F:diaminobutyrate decarboxylase activity"/>
    <property type="evidence" value="ECO:0007669"/>
    <property type="project" value="UniProtKB-EC"/>
</dbReference>
<name>A0A0P8DED1_9CYAN</name>
<dbReference type="GO" id="GO:0004058">
    <property type="term" value="F:aromatic-L-amino-acid decarboxylase activity"/>
    <property type="evidence" value="ECO:0007669"/>
    <property type="project" value="UniProtKB-ARBA"/>
</dbReference>
<dbReference type="STRING" id="1666911.HLUCCA11_13820"/>
<feature type="modified residue" description="N6-(pyridoxal phosphate)lysine" evidence="6">
    <location>
        <position position="305"/>
    </location>
</feature>
<gene>
    <name evidence="8" type="primary">ddc</name>
    <name evidence="8" type="ORF">HLUCCA11_13820</name>
</gene>
<keyword evidence="3" id="KW-0210">Decarboxylase</keyword>
<dbReference type="Gene3D" id="3.90.1150.10">
    <property type="entry name" value="Aspartate Aminotransferase, domain 1"/>
    <property type="match status" value="1"/>
</dbReference>
<proteinExistence type="inferred from homology"/>
<keyword evidence="4 6" id="KW-0663">Pyridoxal phosphate</keyword>
<comment type="similarity">
    <text evidence="2 7">Belongs to the group II decarboxylase family.</text>
</comment>
<dbReference type="InterPro" id="IPR015422">
    <property type="entry name" value="PyrdxlP-dep_Trfase_small"/>
</dbReference>
<keyword evidence="5 7" id="KW-0456">Lyase</keyword>
<dbReference type="EMBL" id="LJZR01000018">
    <property type="protein sequence ID" value="KPQ34587.1"/>
    <property type="molecule type" value="Genomic_DNA"/>
</dbReference>
<evidence type="ECO:0000256" key="3">
    <source>
        <dbReference type="ARBA" id="ARBA00022793"/>
    </source>
</evidence>
<dbReference type="Gene3D" id="3.90.1150.170">
    <property type="match status" value="1"/>
</dbReference>
<protein>
    <submittedName>
        <fullName evidence="8">L-2,4-diaminobutyrate decarboxylase</fullName>
        <ecNumber evidence="8">4.1.1.86</ecNumber>
    </submittedName>
</protein>
<dbReference type="InterPro" id="IPR015421">
    <property type="entry name" value="PyrdxlP-dep_Trfase_major"/>
</dbReference>